<protein>
    <recommendedName>
        <fullName evidence="10">1-deoxy-D-xylulose-5-phosphate synthase</fullName>
        <ecNumber evidence="10">2.2.1.7</ecNumber>
    </recommendedName>
    <alternativeName>
        <fullName evidence="10">1-deoxyxylulose-5-phosphate synthase</fullName>
        <shortName evidence="10">DXP synthase</shortName>
        <shortName evidence="10">DXPS</shortName>
    </alternativeName>
</protein>
<keyword evidence="13" id="KW-1185">Reference proteome</keyword>
<feature type="binding site" evidence="10">
    <location>
        <position position="210"/>
    </location>
    <ligand>
        <name>Mg(2+)</name>
        <dbReference type="ChEBI" id="CHEBI:18420"/>
    </ligand>
</feature>
<dbReference type="InterPro" id="IPR049557">
    <property type="entry name" value="Transketolase_CS"/>
</dbReference>
<feature type="binding site" evidence="10">
    <location>
        <position position="432"/>
    </location>
    <ligand>
        <name>thiamine diphosphate</name>
        <dbReference type="ChEBI" id="CHEBI:58937"/>
    </ligand>
</feature>
<feature type="binding site" evidence="10">
    <location>
        <position position="239"/>
    </location>
    <ligand>
        <name>thiamine diphosphate</name>
        <dbReference type="ChEBI" id="CHEBI:58937"/>
    </ligand>
</feature>
<dbReference type="Pfam" id="PF02780">
    <property type="entry name" value="Transketolase_C"/>
    <property type="match status" value="1"/>
</dbReference>
<name>A0A6G9YKI4_9NOCA</name>
<dbReference type="SMART" id="SM00861">
    <property type="entry name" value="Transket_pyr"/>
    <property type="match status" value="1"/>
</dbReference>
<dbReference type="InterPro" id="IPR020826">
    <property type="entry name" value="Transketolase_BS"/>
</dbReference>
<dbReference type="InterPro" id="IPR005475">
    <property type="entry name" value="Transketolase-like_Pyr-bd"/>
</dbReference>
<evidence type="ECO:0000256" key="3">
    <source>
        <dbReference type="ARBA" id="ARBA00011738"/>
    </source>
</evidence>
<comment type="similarity">
    <text evidence="2 10">Belongs to the transketolase family. DXPS subfamily.</text>
</comment>
<keyword evidence="5 10" id="KW-0479">Metal-binding</keyword>
<dbReference type="UniPathway" id="UPA00064">
    <property type="reaction ID" value="UER00091"/>
</dbReference>
<sequence>MAVRSRPRVGVRPRNVFGHSRVTCVESYISARCRLVGSRGAAGAIRPLRRLFGSRCAIRRERVQVGVLSRVDTPEDLRRLTVPQVRELAAEIREFLVEKVAATGGHLGPNLGVVELTIALHRIFDSPADPIVFDTGHQAYVHKILTGRKDQFDGLRTRGGLSGYPSRSESEHDWVESSHASAALSYADGLAKAFGLTGQHDRHVVAVVGDGALTGGMCWEALNNIAAAERPVVIVVNDNGRSYAPTIGGLADRLTALRTQPGYEHALDAGKKLLKSIPRVGESAYSMVHAVKAGIKDAVSPQELFSDLGLKYVGPVDGHDGVALEAALRRAKDFGGPVIVHAVTQKGHGYAHAENHVADQMHACDPIDPLTGRALGGPKALGWTRVFSEELIAHAERRDDIVAITAAMPGPTGLAAFGERFPDRMFDVGIAEQHAMTSAAGLALGGLHPVVAIYSTFLNRAFDQLLMDVALLKQPVTVVLDRAGITGPDGASHNGMWDLSVLGIVPGIRVAAPRDGATLREELAEALAVNDGPTAIRFPKGSVAEDLSAVERLDGVDVLRLSESGPAQSVHGDVLIVAVGPFAHTAVAAAELLGAEGVSVTVIDPRWVLPVSDTIVKLAENYRMVVTLEDGGLHGGIGSTVSARLRAAGLDVPTRDLGVPQQFLDHASRGEVHAELGLTAEGIARRIGGWLDAR</sequence>
<evidence type="ECO:0000256" key="7">
    <source>
        <dbReference type="ARBA" id="ARBA00022977"/>
    </source>
</evidence>
<feature type="binding site" evidence="10">
    <location>
        <begin position="211"/>
        <end position="212"/>
    </location>
    <ligand>
        <name>thiamine diphosphate</name>
        <dbReference type="ChEBI" id="CHEBI:58937"/>
    </ligand>
</feature>
<evidence type="ECO:0000256" key="4">
    <source>
        <dbReference type="ARBA" id="ARBA00022679"/>
    </source>
</evidence>
<dbReference type="InterPro" id="IPR029061">
    <property type="entry name" value="THDP-binding"/>
</dbReference>
<evidence type="ECO:0000259" key="11">
    <source>
        <dbReference type="SMART" id="SM00861"/>
    </source>
</evidence>
<dbReference type="PROSITE" id="PS00801">
    <property type="entry name" value="TRANSKETOLASE_1"/>
    <property type="match status" value="1"/>
</dbReference>
<evidence type="ECO:0000256" key="5">
    <source>
        <dbReference type="ARBA" id="ARBA00022723"/>
    </source>
</evidence>
<dbReference type="InterPro" id="IPR033248">
    <property type="entry name" value="Transketolase_C"/>
</dbReference>
<dbReference type="NCBIfam" id="TIGR00204">
    <property type="entry name" value="dxs"/>
    <property type="match status" value="1"/>
</dbReference>
<organism evidence="12 13">
    <name type="scientific">Nocardia arthritidis</name>
    <dbReference type="NCBI Taxonomy" id="228602"/>
    <lineage>
        <taxon>Bacteria</taxon>
        <taxon>Bacillati</taxon>
        <taxon>Actinomycetota</taxon>
        <taxon>Actinomycetes</taxon>
        <taxon>Mycobacteriales</taxon>
        <taxon>Nocardiaceae</taxon>
        <taxon>Nocardia</taxon>
    </lineage>
</organism>
<dbReference type="NCBIfam" id="NF003933">
    <property type="entry name" value="PRK05444.2-2"/>
    <property type="match status" value="1"/>
</dbReference>
<dbReference type="PANTHER" id="PTHR43322">
    <property type="entry name" value="1-D-DEOXYXYLULOSE 5-PHOSPHATE SYNTHASE-RELATED"/>
    <property type="match status" value="1"/>
</dbReference>
<evidence type="ECO:0000256" key="9">
    <source>
        <dbReference type="ARBA" id="ARBA00023229"/>
    </source>
</evidence>
<dbReference type="Proteomes" id="UP000503540">
    <property type="component" value="Chromosome"/>
</dbReference>
<dbReference type="PROSITE" id="PS00802">
    <property type="entry name" value="TRANSKETOLASE_2"/>
    <property type="match status" value="1"/>
</dbReference>
<dbReference type="AlphaFoldDB" id="A0A6G9YKI4"/>
<dbReference type="Pfam" id="PF13292">
    <property type="entry name" value="DXP_synthase_N"/>
    <property type="match status" value="1"/>
</dbReference>
<keyword evidence="6 10" id="KW-0460">Magnesium</keyword>
<dbReference type="EMBL" id="CP046172">
    <property type="protein sequence ID" value="QIS13714.1"/>
    <property type="molecule type" value="Genomic_DNA"/>
</dbReference>
<evidence type="ECO:0000256" key="8">
    <source>
        <dbReference type="ARBA" id="ARBA00023052"/>
    </source>
</evidence>
<comment type="function">
    <text evidence="10">Catalyzes the acyloin condensation reaction between C atoms 2 and 3 of pyruvate and glyceraldehyde 3-phosphate to yield 1-deoxy-D-xylulose-5-phosphate (DXP).</text>
</comment>
<dbReference type="InterPro" id="IPR009014">
    <property type="entry name" value="Transketo_C/PFOR_II"/>
</dbReference>
<dbReference type="CDD" id="cd02007">
    <property type="entry name" value="TPP_DXS"/>
    <property type="match status" value="1"/>
</dbReference>
<keyword evidence="4 10" id="KW-0808">Transferase</keyword>
<evidence type="ECO:0000256" key="2">
    <source>
        <dbReference type="ARBA" id="ARBA00011081"/>
    </source>
</evidence>
<dbReference type="GO" id="GO:0008661">
    <property type="term" value="F:1-deoxy-D-xylulose-5-phosphate synthase activity"/>
    <property type="evidence" value="ECO:0007669"/>
    <property type="project" value="UniProtKB-UniRule"/>
</dbReference>
<comment type="catalytic activity">
    <reaction evidence="10">
        <text>D-glyceraldehyde 3-phosphate + pyruvate + H(+) = 1-deoxy-D-xylulose 5-phosphate + CO2</text>
        <dbReference type="Rhea" id="RHEA:12605"/>
        <dbReference type="ChEBI" id="CHEBI:15361"/>
        <dbReference type="ChEBI" id="CHEBI:15378"/>
        <dbReference type="ChEBI" id="CHEBI:16526"/>
        <dbReference type="ChEBI" id="CHEBI:57792"/>
        <dbReference type="ChEBI" id="CHEBI:59776"/>
        <dbReference type="EC" id="2.2.1.7"/>
    </reaction>
</comment>
<dbReference type="GO" id="GO:0009228">
    <property type="term" value="P:thiamine biosynthetic process"/>
    <property type="evidence" value="ECO:0007669"/>
    <property type="project" value="UniProtKB-UniRule"/>
</dbReference>
<dbReference type="GO" id="GO:0016114">
    <property type="term" value="P:terpenoid biosynthetic process"/>
    <property type="evidence" value="ECO:0007669"/>
    <property type="project" value="UniProtKB-UniRule"/>
</dbReference>
<evidence type="ECO:0000256" key="6">
    <source>
        <dbReference type="ARBA" id="ARBA00022842"/>
    </source>
</evidence>
<reference evidence="12 13" key="1">
    <citation type="journal article" date="2019" name="ACS Chem. Biol.">
        <title>Identification and Mobilization of a Cryptic Antibiotic Biosynthesis Gene Locus from a Human-Pathogenic Nocardia Isolate.</title>
        <authorList>
            <person name="Herisse M."/>
            <person name="Ishida K."/>
            <person name="Porter J.L."/>
            <person name="Howden B."/>
            <person name="Hertweck C."/>
            <person name="Stinear T.P."/>
            <person name="Pidot S.J."/>
        </authorList>
    </citation>
    <scope>NUCLEOTIDE SEQUENCE [LARGE SCALE GENOMIC DNA]</scope>
    <source>
        <strain evidence="12 13">AUSMDU00012717</strain>
    </source>
</reference>
<accession>A0A6G9YKI4</accession>
<evidence type="ECO:0000256" key="10">
    <source>
        <dbReference type="HAMAP-Rule" id="MF_00315"/>
    </source>
</evidence>
<comment type="pathway">
    <text evidence="1 10">Metabolic intermediate biosynthesis; 1-deoxy-D-xylulose 5-phosphate biosynthesis; 1-deoxy-D-xylulose 5-phosphate from D-glyceraldehyde 3-phosphate and pyruvate: step 1/1.</text>
</comment>
<feature type="domain" description="Transketolase-like pyrimidine-binding" evidence="11">
    <location>
        <begin position="381"/>
        <end position="545"/>
    </location>
</feature>
<dbReference type="GO" id="GO:0030976">
    <property type="term" value="F:thiamine pyrophosphate binding"/>
    <property type="evidence" value="ECO:0007669"/>
    <property type="project" value="UniProtKB-UniRule"/>
</dbReference>
<feature type="binding site" evidence="10">
    <location>
        <position position="239"/>
    </location>
    <ligand>
        <name>Mg(2+)</name>
        <dbReference type="ChEBI" id="CHEBI:18420"/>
    </ligand>
</feature>
<feature type="binding site" evidence="10">
    <location>
        <position position="137"/>
    </location>
    <ligand>
        <name>thiamine diphosphate</name>
        <dbReference type="ChEBI" id="CHEBI:58937"/>
    </ligand>
</feature>
<feature type="binding site" evidence="10">
    <location>
        <begin position="178"/>
        <end position="180"/>
    </location>
    <ligand>
        <name>thiamine diphosphate</name>
        <dbReference type="ChEBI" id="CHEBI:58937"/>
    </ligand>
</feature>
<dbReference type="SUPFAM" id="SSF52922">
    <property type="entry name" value="TK C-terminal domain-like"/>
    <property type="match status" value="1"/>
</dbReference>
<comment type="cofactor">
    <cofactor evidence="10">
        <name>thiamine diphosphate</name>
        <dbReference type="ChEBI" id="CHEBI:58937"/>
    </cofactor>
    <text evidence="10">Binds 1 thiamine pyrophosphate per subunit.</text>
</comment>
<evidence type="ECO:0000256" key="1">
    <source>
        <dbReference type="ARBA" id="ARBA00004980"/>
    </source>
</evidence>
<dbReference type="Pfam" id="PF02779">
    <property type="entry name" value="Transket_pyr"/>
    <property type="match status" value="1"/>
</dbReference>
<dbReference type="EC" id="2.2.1.7" evidence="10"/>
<gene>
    <name evidence="10 12" type="primary">dxs</name>
    <name evidence="12" type="ORF">F5544_29345</name>
</gene>
<dbReference type="FunFam" id="3.40.50.970:FF:000005">
    <property type="entry name" value="1-deoxy-D-xylulose-5-phosphate synthase"/>
    <property type="match status" value="1"/>
</dbReference>
<keyword evidence="8 10" id="KW-0786">Thiamine pyrophosphate</keyword>
<dbReference type="SUPFAM" id="SSF52518">
    <property type="entry name" value="Thiamin diphosphate-binding fold (THDP-binding)"/>
    <property type="match status" value="2"/>
</dbReference>
<dbReference type="Gene3D" id="3.40.50.970">
    <property type="match status" value="2"/>
</dbReference>
<evidence type="ECO:0000313" key="12">
    <source>
        <dbReference type="EMBL" id="QIS13714.1"/>
    </source>
</evidence>
<dbReference type="InterPro" id="IPR005477">
    <property type="entry name" value="Dxylulose-5-P_synthase"/>
</dbReference>
<keyword evidence="9 10" id="KW-0414">Isoprene biosynthesis</keyword>
<evidence type="ECO:0000313" key="13">
    <source>
        <dbReference type="Proteomes" id="UP000503540"/>
    </source>
</evidence>
<proteinExistence type="inferred from homology"/>
<comment type="subunit">
    <text evidence="3 10">Homodimer.</text>
</comment>
<dbReference type="HAMAP" id="MF_00315">
    <property type="entry name" value="DXP_synth"/>
    <property type="match status" value="1"/>
</dbReference>
<dbReference type="GO" id="GO:0005829">
    <property type="term" value="C:cytosol"/>
    <property type="evidence" value="ECO:0007669"/>
    <property type="project" value="TreeGrafter"/>
</dbReference>
<feature type="binding site" evidence="10">
    <location>
        <position position="350"/>
    </location>
    <ligand>
        <name>thiamine diphosphate</name>
        <dbReference type="ChEBI" id="CHEBI:58937"/>
    </ligand>
</feature>
<comment type="cofactor">
    <cofactor evidence="10">
        <name>Mg(2+)</name>
        <dbReference type="ChEBI" id="CHEBI:18420"/>
    </cofactor>
    <text evidence="10">Binds 1 Mg(2+) ion per subunit.</text>
</comment>
<dbReference type="KEGG" id="nah:F5544_29345"/>
<dbReference type="GO" id="GO:0019288">
    <property type="term" value="P:isopentenyl diphosphate biosynthetic process, methylerythritol 4-phosphate pathway"/>
    <property type="evidence" value="ECO:0007669"/>
    <property type="project" value="TreeGrafter"/>
</dbReference>
<keyword evidence="7 10" id="KW-0784">Thiamine biosynthesis</keyword>
<dbReference type="GO" id="GO:0000287">
    <property type="term" value="F:magnesium ion binding"/>
    <property type="evidence" value="ECO:0007669"/>
    <property type="project" value="UniProtKB-UniRule"/>
</dbReference>
<dbReference type="PANTHER" id="PTHR43322:SF5">
    <property type="entry name" value="1-DEOXY-D-XYLULOSE-5-PHOSPHATE SYNTHASE, CHLOROPLASTIC"/>
    <property type="match status" value="1"/>
</dbReference>
<dbReference type="CDD" id="cd07033">
    <property type="entry name" value="TPP_PYR_DXS_TK_like"/>
    <property type="match status" value="1"/>
</dbReference>
<dbReference type="Gene3D" id="3.40.50.920">
    <property type="match status" value="1"/>
</dbReference>